<dbReference type="Proteomes" id="UP000000762">
    <property type="component" value="Chromosome"/>
</dbReference>
<dbReference type="KEGG" id="ftn:FTN_0781"/>
<sequence length="339" mass="37989">MYLKLYTLYKEYTNYKTIMQKSVLEQLKQVTMVVADTGDFELIKKYKPVDATTNPSLILKAVKEQKYSNLVAETISKVKANNPDLNSDDLVKEIAIEILVSFGIKILDVIEGKVSSEVDARVSFNSAATIDYAKRIIARYESNGIPKDRVLIKIAATWEGIKAAKLLQKEGINCNLTLIFDKAQAKACAEAGVYLVSPFVGRITDWQMQQNNLKTFPAIADDDGVNSVKAIYKLYKSHGFKTIVMGASFRNVEQVIALAGCDALTISPVLLEELKNRDEHLEVKLTKNDDVVTQSPQISEADFRWLMNENAMATHKLAEGIRLFTKDTIELENIIKQNL</sequence>
<keyword evidence="5 10" id="KW-0808">Transferase</keyword>
<accession>A0Q607</accession>
<evidence type="ECO:0000256" key="10">
    <source>
        <dbReference type="RuleBase" id="RU004155"/>
    </source>
</evidence>
<dbReference type="GO" id="GO:0009052">
    <property type="term" value="P:pentose-phosphate shunt, non-oxidative branch"/>
    <property type="evidence" value="ECO:0007669"/>
    <property type="project" value="TreeGrafter"/>
</dbReference>
<dbReference type="NCBIfam" id="TIGR00874">
    <property type="entry name" value="talAB"/>
    <property type="match status" value="1"/>
</dbReference>
<dbReference type="CDD" id="cd00957">
    <property type="entry name" value="Transaldolase_TalAB"/>
    <property type="match status" value="1"/>
</dbReference>
<evidence type="ECO:0000256" key="9">
    <source>
        <dbReference type="NCBIfam" id="TIGR00874"/>
    </source>
</evidence>
<dbReference type="EC" id="2.2.1.2" evidence="4 9"/>
<comment type="catalytic activity">
    <reaction evidence="8 10">
        <text>D-sedoheptulose 7-phosphate + D-glyceraldehyde 3-phosphate = D-erythrose 4-phosphate + beta-D-fructose 6-phosphate</text>
        <dbReference type="Rhea" id="RHEA:17053"/>
        <dbReference type="ChEBI" id="CHEBI:16897"/>
        <dbReference type="ChEBI" id="CHEBI:57483"/>
        <dbReference type="ChEBI" id="CHEBI:57634"/>
        <dbReference type="ChEBI" id="CHEBI:59776"/>
        <dbReference type="EC" id="2.2.1.2"/>
    </reaction>
</comment>
<comment type="similarity">
    <text evidence="3 10">Belongs to the transaldolase family. Type 1 subfamily.</text>
</comment>
<dbReference type="InterPro" id="IPR001585">
    <property type="entry name" value="TAL/FSA"/>
</dbReference>
<evidence type="ECO:0000256" key="6">
    <source>
        <dbReference type="ARBA" id="ARBA00023126"/>
    </source>
</evidence>
<dbReference type="InterPro" id="IPR013785">
    <property type="entry name" value="Aldolase_TIM"/>
</dbReference>
<dbReference type="InterPro" id="IPR004730">
    <property type="entry name" value="Transaldolase_1"/>
</dbReference>
<evidence type="ECO:0000256" key="5">
    <source>
        <dbReference type="ARBA" id="ARBA00022679"/>
    </source>
</evidence>
<evidence type="ECO:0000256" key="4">
    <source>
        <dbReference type="ARBA" id="ARBA00013151"/>
    </source>
</evidence>
<dbReference type="FunFam" id="3.20.20.70:FF:000131">
    <property type="entry name" value="Transaldolase"/>
    <property type="match status" value="1"/>
</dbReference>
<dbReference type="SUPFAM" id="SSF51569">
    <property type="entry name" value="Aldolase"/>
    <property type="match status" value="1"/>
</dbReference>
<evidence type="ECO:0000256" key="7">
    <source>
        <dbReference type="ARBA" id="ARBA00023270"/>
    </source>
</evidence>
<name>A0Q607_FRATN</name>
<evidence type="ECO:0000256" key="2">
    <source>
        <dbReference type="ARBA" id="ARBA00004857"/>
    </source>
</evidence>
<dbReference type="PANTHER" id="PTHR10683:SF18">
    <property type="entry name" value="TRANSALDOLASE"/>
    <property type="match status" value="1"/>
</dbReference>
<protein>
    <recommendedName>
        <fullName evidence="4 9">Transaldolase</fullName>
        <ecNumber evidence="4 9">2.2.1.2</ecNumber>
    </recommendedName>
</protein>
<keyword evidence="12" id="KW-1185">Reference proteome</keyword>
<evidence type="ECO:0000313" key="12">
    <source>
        <dbReference type="Proteomes" id="UP000000762"/>
    </source>
</evidence>
<dbReference type="PANTHER" id="PTHR10683">
    <property type="entry name" value="TRANSALDOLASE"/>
    <property type="match status" value="1"/>
</dbReference>
<organism evidence="11 12">
    <name type="scientific">Francisella tularensis subsp. novicida (strain ATCC 15482 / CCUG 33449 / U112)</name>
    <dbReference type="NCBI Taxonomy" id="401614"/>
    <lineage>
        <taxon>Bacteria</taxon>
        <taxon>Pseudomonadati</taxon>
        <taxon>Pseudomonadota</taxon>
        <taxon>Gammaproteobacteria</taxon>
        <taxon>Thiotrichales</taxon>
        <taxon>Francisellaceae</taxon>
        <taxon>Francisella</taxon>
    </lineage>
</organism>
<evidence type="ECO:0000256" key="3">
    <source>
        <dbReference type="ARBA" id="ARBA00008012"/>
    </source>
</evidence>
<dbReference type="GO" id="GO:0005737">
    <property type="term" value="C:cytoplasm"/>
    <property type="evidence" value="ECO:0007669"/>
    <property type="project" value="UniProtKB-UniRule"/>
</dbReference>
<gene>
    <name evidence="11" type="primary">talA</name>
    <name evidence="11" type="ordered locus">FTN_0781</name>
</gene>
<dbReference type="InterPro" id="IPR018225">
    <property type="entry name" value="Transaldolase_AS"/>
</dbReference>
<dbReference type="PROSITE" id="PS00958">
    <property type="entry name" value="TRANSALDOLASE_2"/>
    <property type="match status" value="1"/>
</dbReference>
<dbReference type="EMBL" id="CP000439">
    <property type="protein sequence ID" value="ABK89672.1"/>
    <property type="molecule type" value="Genomic_DNA"/>
</dbReference>
<dbReference type="AlphaFoldDB" id="A0Q607"/>
<dbReference type="Pfam" id="PF00923">
    <property type="entry name" value="TAL_FSA"/>
    <property type="match status" value="1"/>
</dbReference>
<dbReference type="GO" id="GO:0004801">
    <property type="term" value="F:transaldolase activity"/>
    <property type="evidence" value="ECO:0007669"/>
    <property type="project" value="UniProtKB-UniRule"/>
</dbReference>
<dbReference type="GO" id="GO:0005975">
    <property type="term" value="P:carbohydrate metabolic process"/>
    <property type="evidence" value="ECO:0007669"/>
    <property type="project" value="InterPro"/>
</dbReference>
<dbReference type="PROSITE" id="PS01054">
    <property type="entry name" value="TRANSALDOLASE_1"/>
    <property type="match status" value="1"/>
</dbReference>
<comment type="pathway">
    <text evidence="2 10">Carbohydrate degradation; pentose phosphate pathway; D-glyceraldehyde 3-phosphate and beta-D-fructose 6-phosphate from D-ribose 5-phosphate and D-xylulose 5-phosphate (non-oxidative stage): step 2/3.</text>
</comment>
<evidence type="ECO:0000313" key="11">
    <source>
        <dbReference type="EMBL" id="ABK89672.1"/>
    </source>
</evidence>
<dbReference type="Gene3D" id="3.20.20.70">
    <property type="entry name" value="Aldolase class I"/>
    <property type="match status" value="1"/>
</dbReference>
<evidence type="ECO:0000256" key="8">
    <source>
        <dbReference type="ARBA" id="ARBA00048810"/>
    </source>
</evidence>
<keyword evidence="7" id="KW-0704">Schiff base</keyword>
<comment type="function">
    <text evidence="1 10">Transaldolase is important for the balance of metabolites in the pentose-phosphate pathway.</text>
</comment>
<reference evidence="12" key="1">
    <citation type="journal article" date="2007" name="Genome Biol.">
        <title>Comparison of Francisella tularensis genomes reveals evolutionary events associated with the emergence of human pathogenic strains.</title>
        <authorList>
            <person name="Rohmer L."/>
            <person name="Fong C."/>
            <person name="Abmayr S."/>
            <person name="Wasnick M."/>
            <person name="Larson Freeman T.J."/>
            <person name="Radey M."/>
            <person name="Guina T."/>
            <person name="Svensson K."/>
            <person name="Hayden H.S."/>
            <person name="Jacobs M."/>
            <person name="Gallagher L.A."/>
            <person name="Manoil C."/>
            <person name="Ernst R.K."/>
            <person name="Drees B."/>
            <person name="Buckley D."/>
            <person name="Haugen E."/>
            <person name="Bovee D."/>
            <person name="Zhou Y."/>
            <person name="Chang J."/>
            <person name="Levy R."/>
            <person name="Lim R."/>
            <person name="Gillett W."/>
            <person name="Guenthener D."/>
            <person name="Kang A."/>
            <person name="Shaffer S.A."/>
            <person name="Taylor G."/>
            <person name="Chen J."/>
            <person name="Gallis B."/>
            <person name="D'Argenio D.A."/>
            <person name="Forsman M."/>
            <person name="Olson M.V."/>
            <person name="Goodlett D.R."/>
            <person name="Kaul R."/>
            <person name="Miller S.I."/>
            <person name="Brittnacher M.J."/>
        </authorList>
    </citation>
    <scope>NUCLEOTIDE SEQUENCE [LARGE SCALE GENOMIC DNA]</scope>
    <source>
        <strain evidence="12">U112</strain>
    </source>
</reference>
<keyword evidence="6 10" id="KW-0570">Pentose shunt</keyword>
<proteinExistence type="inferred from homology"/>
<evidence type="ECO:0000256" key="1">
    <source>
        <dbReference type="ARBA" id="ARBA00003518"/>
    </source>
</evidence>
<dbReference type="UniPathway" id="UPA00115">
    <property type="reaction ID" value="UER00414"/>
</dbReference>